<dbReference type="EMBL" id="CAJVPW010038132">
    <property type="protein sequence ID" value="CAG8741513.1"/>
    <property type="molecule type" value="Genomic_DNA"/>
</dbReference>
<evidence type="ECO:0000313" key="2">
    <source>
        <dbReference type="Proteomes" id="UP000789366"/>
    </source>
</evidence>
<protein>
    <submittedName>
        <fullName evidence="1">126_t:CDS:1</fullName>
    </submittedName>
</protein>
<dbReference type="Proteomes" id="UP000789366">
    <property type="component" value="Unassembled WGS sequence"/>
</dbReference>
<evidence type="ECO:0000313" key="1">
    <source>
        <dbReference type="EMBL" id="CAG8741513.1"/>
    </source>
</evidence>
<comment type="caution">
    <text evidence="1">The sequence shown here is derived from an EMBL/GenBank/DDBJ whole genome shotgun (WGS) entry which is preliminary data.</text>
</comment>
<gene>
    <name evidence="1" type="ORF">SPELUC_LOCUS13844</name>
</gene>
<organism evidence="1 2">
    <name type="scientific">Cetraspora pellucida</name>
    <dbReference type="NCBI Taxonomy" id="1433469"/>
    <lineage>
        <taxon>Eukaryota</taxon>
        <taxon>Fungi</taxon>
        <taxon>Fungi incertae sedis</taxon>
        <taxon>Mucoromycota</taxon>
        <taxon>Glomeromycotina</taxon>
        <taxon>Glomeromycetes</taxon>
        <taxon>Diversisporales</taxon>
        <taxon>Gigasporaceae</taxon>
        <taxon>Cetraspora</taxon>
    </lineage>
</organism>
<accession>A0ACA9Q999</accession>
<feature type="non-terminal residue" evidence="1">
    <location>
        <position position="1"/>
    </location>
</feature>
<proteinExistence type="predicted"/>
<reference evidence="1" key="1">
    <citation type="submission" date="2021-06" db="EMBL/GenBank/DDBJ databases">
        <authorList>
            <person name="Kallberg Y."/>
            <person name="Tangrot J."/>
            <person name="Rosling A."/>
        </authorList>
    </citation>
    <scope>NUCLEOTIDE SEQUENCE</scope>
    <source>
        <strain evidence="1">28 12/20/2015</strain>
    </source>
</reference>
<sequence>QQTQQTVPMEETIEQPPTTQQESPPTRPRHKRGPSVVDLAPTYNIADDLLQQKSNATYAQILQISKKRRNLAQALKRPLTTPVKETNLADPKLSSRTTTAKCYVQIQNNSILAVLNSGAAVSIMSKGLARKLGLTIKEPSNTVIVIANGTRERMLGKLLEIKLIIRDLMVPTSFQVIENSDEMLLLRMEWFQKEHAQLHFDEKKLFLRYSGKNIEVPIYQTREDKIELSQDYGSDEDDFFDNYKEENIEEVESYHIDNTASEGEDKG</sequence>
<name>A0ACA9Q999_9GLOM</name>
<keyword evidence="2" id="KW-1185">Reference proteome</keyword>